<dbReference type="PANTHER" id="PTHR31736:SF9">
    <property type="entry name" value="ENDO-XYLOGALACTURONAN HYDROLASE A-RELATED"/>
    <property type="match status" value="1"/>
</dbReference>
<proteinExistence type="inferred from homology"/>
<dbReference type="InterPro" id="IPR035953">
    <property type="entry name" value="Dextranase_N-ter"/>
</dbReference>
<dbReference type="InterPro" id="IPR000743">
    <property type="entry name" value="Glyco_hydro_28"/>
</dbReference>
<dbReference type="Gene3D" id="2.160.20.10">
    <property type="entry name" value="Single-stranded right-handed beta-helix, Pectin lyase-like"/>
    <property type="match status" value="1"/>
</dbReference>
<evidence type="ECO:0000256" key="6">
    <source>
        <dbReference type="ARBA" id="ARBA00023295"/>
    </source>
</evidence>
<organism evidence="10">
    <name type="scientific">Bacteroides intestinalis</name>
    <dbReference type="NCBI Taxonomy" id="329854"/>
    <lineage>
        <taxon>Bacteria</taxon>
        <taxon>Pseudomonadati</taxon>
        <taxon>Bacteroidota</taxon>
        <taxon>Bacteroidia</taxon>
        <taxon>Bacteroidales</taxon>
        <taxon>Bacteroidaceae</taxon>
        <taxon>Bacteroides</taxon>
    </lineage>
</organism>
<dbReference type="InterPro" id="IPR012334">
    <property type="entry name" value="Pectin_lyas_fold"/>
</dbReference>
<keyword evidence="4" id="KW-0325">Glycoprotein</keyword>
<dbReference type="GO" id="GO:0000272">
    <property type="term" value="P:polysaccharide catabolic process"/>
    <property type="evidence" value="ECO:0007669"/>
    <property type="project" value="UniProtKB-KW"/>
</dbReference>
<dbReference type="AlphaFoldDB" id="A0A6N2TKQ6"/>
<keyword evidence="3 9" id="KW-0378">Hydrolase</keyword>
<keyword evidence="5" id="KW-0119">Carbohydrate metabolism</keyword>
<name>A0A6N2TKQ6_9BACE</name>
<comment type="function">
    <text evidence="8">Pectinolytic enzyme involved in the degradation of xylogalacturonan (xga), a galacturonan backbone heavily substituted with xylose, and which is one important component of the hairy regions of pectin. Activity requires a galacturonic acid backbone substituted with xylose.</text>
</comment>
<keyword evidence="2" id="KW-0677">Repeat</keyword>
<evidence type="ECO:0000256" key="9">
    <source>
        <dbReference type="RuleBase" id="RU361169"/>
    </source>
</evidence>
<gene>
    <name evidence="10" type="ORF">BILFYP9_01596</name>
</gene>
<comment type="similarity">
    <text evidence="1 9">Belongs to the glycosyl hydrolase 28 family.</text>
</comment>
<dbReference type="InterPro" id="IPR011050">
    <property type="entry name" value="Pectin_lyase_fold/virulence"/>
</dbReference>
<evidence type="ECO:0000256" key="1">
    <source>
        <dbReference type="ARBA" id="ARBA00008834"/>
    </source>
</evidence>
<dbReference type="SUPFAM" id="SSF51126">
    <property type="entry name" value="Pectin lyase-like"/>
    <property type="match status" value="1"/>
</dbReference>
<evidence type="ECO:0000256" key="7">
    <source>
        <dbReference type="ARBA" id="ARBA00023326"/>
    </source>
</evidence>
<keyword evidence="7" id="KW-0624">Polysaccharide degradation</keyword>
<dbReference type="GO" id="GO:0004650">
    <property type="term" value="F:polygalacturonase activity"/>
    <property type="evidence" value="ECO:0007669"/>
    <property type="project" value="InterPro"/>
</dbReference>
<evidence type="ECO:0000256" key="5">
    <source>
        <dbReference type="ARBA" id="ARBA00023277"/>
    </source>
</evidence>
<evidence type="ECO:0000256" key="2">
    <source>
        <dbReference type="ARBA" id="ARBA00022737"/>
    </source>
</evidence>
<evidence type="ECO:0000256" key="4">
    <source>
        <dbReference type="ARBA" id="ARBA00023180"/>
    </source>
</evidence>
<dbReference type="EMBL" id="CACRSU010000015">
    <property type="protein sequence ID" value="VYT05479.1"/>
    <property type="molecule type" value="Genomic_DNA"/>
</dbReference>
<keyword evidence="6 9" id="KW-0326">Glycosidase</keyword>
<accession>A0A6N2TKQ6</accession>
<protein>
    <submittedName>
        <fullName evidence="10">Glycosyl hydrolases family 28</fullName>
    </submittedName>
</protein>
<evidence type="ECO:0000256" key="8">
    <source>
        <dbReference type="ARBA" id="ARBA00037278"/>
    </source>
</evidence>
<dbReference type="PANTHER" id="PTHR31736">
    <property type="match status" value="1"/>
</dbReference>
<dbReference type="Gene3D" id="2.60.350.10">
    <property type="entry name" value="Dextranase, N-terminal"/>
    <property type="match status" value="1"/>
</dbReference>
<dbReference type="RefSeq" id="WP_138292246.1">
    <property type="nucleotide sequence ID" value="NZ_CACRSU010000015.1"/>
</dbReference>
<evidence type="ECO:0000313" key="10">
    <source>
        <dbReference type="EMBL" id="VYT05479.1"/>
    </source>
</evidence>
<reference evidence="10" key="1">
    <citation type="submission" date="2019-11" db="EMBL/GenBank/DDBJ databases">
        <authorList>
            <person name="Feng L."/>
        </authorList>
    </citation>
    <scope>NUCLEOTIDE SEQUENCE</scope>
    <source>
        <strain evidence="10">BintestinalisLFYP9</strain>
    </source>
</reference>
<dbReference type="Pfam" id="PF00295">
    <property type="entry name" value="Glyco_hydro_28"/>
    <property type="match status" value="1"/>
</dbReference>
<sequence length="465" mass="52953">MKMQWLIALLFAVTGGIHAQIITYPVPQQLYYARHNDDYTVSVRQVGAQDWTDLYEYNVKVDMDTRSDASMVQFDFTGKIEVQIQKNNGDVRSIDIRPLSKDIKPIVDGNFVLFTLDRPQKLSIEFNGDRLHNLHLFANAIIKDVPDKRDPKVMYFEAGYHEPDAQTKEFRIPSNTTVYLEGGAVLKGRLNCDSTENVKILGNGMLLETSNGVSANYVKNLLVDGLTVVNPRYNTLSSGVSDGITLRNIKSFSYQGWGDGLDFFCCKHVSVDNVFMRNSDDCIAVYGHRWNFYGDTKDIKVFNSTLWADIAHPINIGGHGDPDSMTGELLEDITFKNIDILEHDEDGILYQGCMTISCTDKNRVRNVLFEDIRVEHIQEGRLFNLQVCFNPKYNKQPGNSIEDVTFRNITYYGSRENPSLLEGLNETHRVQNIIFENIVIRGKKVSSLQEMNVKMNNFVDKVIVR</sequence>
<evidence type="ECO:0000256" key="3">
    <source>
        <dbReference type="ARBA" id="ARBA00022801"/>
    </source>
</evidence>